<gene>
    <name evidence="7" type="ORF">SCAR479_08271</name>
</gene>
<organism evidence="7 8">
    <name type="scientific">Seiridium cardinale</name>
    <dbReference type="NCBI Taxonomy" id="138064"/>
    <lineage>
        <taxon>Eukaryota</taxon>
        <taxon>Fungi</taxon>
        <taxon>Dikarya</taxon>
        <taxon>Ascomycota</taxon>
        <taxon>Pezizomycotina</taxon>
        <taxon>Sordariomycetes</taxon>
        <taxon>Xylariomycetidae</taxon>
        <taxon>Amphisphaeriales</taxon>
        <taxon>Sporocadaceae</taxon>
        <taxon>Seiridium</taxon>
    </lineage>
</organism>
<feature type="chain" id="PRO_5045673422" description="FAD-binding PCMH-type domain-containing protein" evidence="5">
    <location>
        <begin position="24"/>
        <end position="500"/>
    </location>
</feature>
<evidence type="ECO:0000256" key="4">
    <source>
        <dbReference type="ARBA" id="ARBA00023002"/>
    </source>
</evidence>
<dbReference type="PANTHER" id="PTHR42973">
    <property type="entry name" value="BINDING OXIDOREDUCTASE, PUTATIVE (AFU_ORTHOLOGUE AFUA_1G17690)-RELATED"/>
    <property type="match status" value="1"/>
</dbReference>
<keyword evidence="4" id="KW-0560">Oxidoreductase</keyword>
<keyword evidence="3" id="KW-0274">FAD</keyword>
<evidence type="ECO:0000259" key="6">
    <source>
        <dbReference type="PROSITE" id="PS51387"/>
    </source>
</evidence>
<dbReference type="PANTHER" id="PTHR42973:SF22">
    <property type="entry name" value="FAD-BINDING PCMH-TYPE DOMAIN-CONTAINING PROTEIN-RELATED"/>
    <property type="match status" value="1"/>
</dbReference>
<name>A0ABR2XMV1_9PEZI</name>
<evidence type="ECO:0000313" key="7">
    <source>
        <dbReference type="EMBL" id="KAK9774997.1"/>
    </source>
</evidence>
<dbReference type="InterPro" id="IPR036318">
    <property type="entry name" value="FAD-bd_PCMH-like_sf"/>
</dbReference>
<dbReference type="InterPro" id="IPR006094">
    <property type="entry name" value="Oxid_FAD_bind_N"/>
</dbReference>
<sequence length="500" mass="53837">MMSLLYQFLVIEVLLLGLATAAGSHSDVLVYCNIIGAALPGRISYPNSTIYNASLASYYSGQESDLKPGCIFTPTTTLEVSTFVKLVTSDQECSKPPQFAIRGGGHMIWSGAANIEGGITVDMRSMNSLVLSDDKTVASLGTGGIWSEIYTELVPLNLTVMGGRVAGIGVGGLALGGGISYLSRRHGWVCDNIYNYEIVLASGEIVDANADNLPDLWLALKGGSNNFGIVTRIDVPTWPMGQMWGGSIAFNYTNATLGAEAQAFSEFMDPANFDDAADMGMALVFQNPGGAYALGNSLFYVEPVENPPVYQRFTSIPGQIGNSLGLANLSSFPIEAGGTLPADTRRAIDIVCSFKNGDATLYQELFHAWEDGTNSLTDIDGLQLVLLIQPHPVTNGTNSLGLSAGEKDVVLSVITASYANSEDDETVQNGMQAIVDKHQEILQNRDLYIPFQYLNYADKTQDPIGSYGEEVKIRLQQVSRKYDPDGVFQKQVETGFKLFN</sequence>
<evidence type="ECO:0000256" key="5">
    <source>
        <dbReference type="SAM" id="SignalP"/>
    </source>
</evidence>
<dbReference type="InterPro" id="IPR050416">
    <property type="entry name" value="FAD-linked_Oxidoreductase"/>
</dbReference>
<proteinExistence type="inferred from homology"/>
<dbReference type="Proteomes" id="UP001465668">
    <property type="component" value="Unassembled WGS sequence"/>
</dbReference>
<feature type="signal peptide" evidence="5">
    <location>
        <begin position="1"/>
        <end position="23"/>
    </location>
</feature>
<keyword evidence="8" id="KW-1185">Reference proteome</keyword>
<evidence type="ECO:0000256" key="3">
    <source>
        <dbReference type="ARBA" id="ARBA00022827"/>
    </source>
</evidence>
<evidence type="ECO:0000256" key="2">
    <source>
        <dbReference type="ARBA" id="ARBA00022630"/>
    </source>
</evidence>
<evidence type="ECO:0000256" key="1">
    <source>
        <dbReference type="ARBA" id="ARBA00005466"/>
    </source>
</evidence>
<comment type="similarity">
    <text evidence="1">Belongs to the oxygen-dependent FAD-linked oxidoreductase family.</text>
</comment>
<dbReference type="InterPro" id="IPR016166">
    <property type="entry name" value="FAD-bd_PCMH"/>
</dbReference>
<dbReference type="EMBL" id="JARVKM010000037">
    <property type="protein sequence ID" value="KAK9774997.1"/>
    <property type="molecule type" value="Genomic_DNA"/>
</dbReference>
<evidence type="ECO:0000313" key="8">
    <source>
        <dbReference type="Proteomes" id="UP001465668"/>
    </source>
</evidence>
<dbReference type="Gene3D" id="3.30.465.10">
    <property type="match status" value="1"/>
</dbReference>
<feature type="domain" description="FAD-binding PCMH-type" evidence="6">
    <location>
        <begin position="64"/>
        <end position="240"/>
    </location>
</feature>
<dbReference type="Pfam" id="PF01565">
    <property type="entry name" value="FAD_binding_4"/>
    <property type="match status" value="1"/>
</dbReference>
<comment type="caution">
    <text evidence="7">The sequence shown here is derived from an EMBL/GenBank/DDBJ whole genome shotgun (WGS) entry which is preliminary data.</text>
</comment>
<protein>
    <recommendedName>
        <fullName evidence="6">FAD-binding PCMH-type domain-containing protein</fullName>
    </recommendedName>
</protein>
<accession>A0ABR2XMV1</accession>
<dbReference type="InterPro" id="IPR016169">
    <property type="entry name" value="FAD-bd_PCMH_sub2"/>
</dbReference>
<keyword evidence="5" id="KW-0732">Signal</keyword>
<dbReference type="SUPFAM" id="SSF56176">
    <property type="entry name" value="FAD-binding/transporter-associated domain-like"/>
    <property type="match status" value="1"/>
</dbReference>
<reference evidence="7 8" key="1">
    <citation type="submission" date="2024-02" db="EMBL/GenBank/DDBJ databases">
        <title>First draft genome assembly of two strains of Seiridium cardinale.</title>
        <authorList>
            <person name="Emiliani G."/>
            <person name="Scali E."/>
        </authorList>
    </citation>
    <scope>NUCLEOTIDE SEQUENCE [LARGE SCALE GENOMIC DNA]</scope>
    <source>
        <strain evidence="7 8">BM-138-000479</strain>
    </source>
</reference>
<keyword evidence="2" id="KW-0285">Flavoprotein</keyword>
<dbReference type="PROSITE" id="PS51387">
    <property type="entry name" value="FAD_PCMH"/>
    <property type="match status" value="1"/>
</dbReference>